<dbReference type="PANTHER" id="PTHR18964">
    <property type="entry name" value="ROK (REPRESSOR, ORF, KINASE) FAMILY"/>
    <property type="match status" value="1"/>
</dbReference>
<evidence type="ECO:0000313" key="2">
    <source>
        <dbReference type="EMBL" id="GIG35709.1"/>
    </source>
</evidence>
<dbReference type="SUPFAM" id="SSF53067">
    <property type="entry name" value="Actin-like ATPase domain"/>
    <property type="match status" value="1"/>
</dbReference>
<organism evidence="2 3">
    <name type="scientific">Cellulomonas pakistanensis</name>
    <dbReference type="NCBI Taxonomy" id="992287"/>
    <lineage>
        <taxon>Bacteria</taxon>
        <taxon>Bacillati</taxon>
        <taxon>Actinomycetota</taxon>
        <taxon>Actinomycetes</taxon>
        <taxon>Micrococcales</taxon>
        <taxon>Cellulomonadaceae</taxon>
        <taxon>Cellulomonas</taxon>
    </lineage>
</organism>
<dbReference type="RefSeq" id="WP_239068550.1">
    <property type="nucleotide sequence ID" value="NZ_BONO01000006.1"/>
</dbReference>
<dbReference type="InterPro" id="IPR000600">
    <property type="entry name" value="ROK"/>
</dbReference>
<evidence type="ECO:0000256" key="1">
    <source>
        <dbReference type="ARBA" id="ARBA00006479"/>
    </source>
</evidence>
<sequence>MDELITWPRGASAGPEGAGVPAPAGVVGGLAAEATTGIATEAAEAAAGDPGGWSVGLDVGGTKTLGVLVGPDGALGPRVRLAARPGGAGVAGTAAEAVRALVAEAGLAPGALAGVGIGLPGIVDPVAGRVEHAVNLGIEVAVPLAADVSAALGGVPVRLENDLNVAALGAAHLLPDPAPDLAFLALGTGLAAGLVLDGRLRRGASGVAGEIGHLVHVPGGLPCPCGQRGCLEQYASGGALSAAWPGPGDRPAPVALFAAADSGDAGAVAVRDRFAGAVAAAVRVLLLTTDVAHVVVGGGVSELGDPLLRVVRARLDDEARDSAFLAAMHMAERVTLAPRGVPVGAVGAALVGRKES</sequence>
<dbReference type="Gene3D" id="3.30.420.40">
    <property type="match status" value="2"/>
</dbReference>
<dbReference type="Proteomes" id="UP000642125">
    <property type="component" value="Unassembled WGS sequence"/>
</dbReference>
<name>A0A919U546_9CELL</name>
<reference evidence="2" key="1">
    <citation type="submission" date="2021-01" db="EMBL/GenBank/DDBJ databases">
        <title>Whole genome shotgun sequence of Cellulomonas pakistanensis NBRC 110800.</title>
        <authorList>
            <person name="Komaki H."/>
            <person name="Tamura T."/>
        </authorList>
    </citation>
    <scope>NUCLEOTIDE SEQUENCE</scope>
    <source>
        <strain evidence="2">NBRC 110800</strain>
    </source>
</reference>
<keyword evidence="3" id="KW-1185">Reference proteome</keyword>
<comment type="caution">
    <text evidence="2">The sequence shown here is derived from an EMBL/GenBank/DDBJ whole genome shotgun (WGS) entry which is preliminary data.</text>
</comment>
<dbReference type="AlphaFoldDB" id="A0A919U546"/>
<dbReference type="InterPro" id="IPR043129">
    <property type="entry name" value="ATPase_NBD"/>
</dbReference>
<accession>A0A919U546</accession>
<dbReference type="Pfam" id="PF00480">
    <property type="entry name" value="ROK"/>
    <property type="match status" value="1"/>
</dbReference>
<gene>
    <name evidence="2" type="ORF">Cpa01nite_10900</name>
</gene>
<evidence type="ECO:0008006" key="4">
    <source>
        <dbReference type="Google" id="ProtNLM"/>
    </source>
</evidence>
<dbReference type="EMBL" id="BONO01000006">
    <property type="protein sequence ID" value="GIG35709.1"/>
    <property type="molecule type" value="Genomic_DNA"/>
</dbReference>
<proteinExistence type="inferred from homology"/>
<dbReference type="PANTHER" id="PTHR18964:SF169">
    <property type="entry name" value="N-ACETYLMANNOSAMINE KINASE"/>
    <property type="match status" value="1"/>
</dbReference>
<comment type="similarity">
    <text evidence="1">Belongs to the ROK (NagC/XylR) family.</text>
</comment>
<evidence type="ECO:0000313" key="3">
    <source>
        <dbReference type="Proteomes" id="UP000642125"/>
    </source>
</evidence>
<protein>
    <recommendedName>
        <fullName evidence="4">NagC family transcriptional regulator</fullName>
    </recommendedName>
</protein>